<dbReference type="GO" id="GO:0005634">
    <property type="term" value="C:nucleus"/>
    <property type="evidence" value="ECO:0007669"/>
    <property type="project" value="TreeGrafter"/>
</dbReference>
<dbReference type="GO" id="GO:0006281">
    <property type="term" value="P:DNA repair"/>
    <property type="evidence" value="ECO:0007669"/>
    <property type="project" value="InterPro"/>
</dbReference>
<evidence type="ECO:0000313" key="4">
    <source>
        <dbReference type="Proteomes" id="UP001331761"/>
    </source>
</evidence>
<dbReference type="PROSITE" id="PS50173">
    <property type="entry name" value="UMUC"/>
    <property type="match status" value="1"/>
</dbReference>
<dbReference type="GO" id="GO:0070987">
    <property type="term" value="P:error-free translesion synthesis"/>
    <property type="evidence" value="ECO:0007669"/>
    <property type="project" value="TreeGrafter"/>
</dbReference>
<evidence type="ECO:0000259" key="2">
    <source>
        <dbReference type="PROSITE" id="PS50173"/>
    </source>
</evidence>
<dbReference type="InterPro" id="IPR043128">
    <property type="entry name" value="Rev_trsase/Diguanyl_cyclase"/>
</dbReference>
<dbReference type="PANTHER" id="PTHR45990:SF1">
    <property type="entry name" value="DNA REPAIR PROTEIN REV1"/>
    <property type="match status" value="1"/>
</dbReference>
<dbReference type="EMBL" id="WIXE01025704">
    <property type="protein sequence ID" value="KAK5964519.1"/>
    <property type="molecule type" value="Genomic_DNA"/>
</dbReference>
<proteinExistence type="predicted"/>
<keyword evidence="1" id="KW-0237">DNA synthesis</keyword>
<sequence length="515" mass="57308">MKDWVNTMRDGPSPTFPGRAGLKYLASANYVACTSRMIFHIDLDCFFVSVALRDRPDLIAKPVAITHSKGVSAGFSELASVSYAARECGLHNGMFVRDALKLCPNLICLPYLFDDYRTISKAIYTIVARYTLEIRAVSCDEMYVDCTKLFDETPTSATANSVRYLFSLTYLSARLYSGKGGSTLIARLATRYAKPDGVRYVPTGEASAFIANEKVKNLPGLGYHTYEKLVNEFGVMDRCSDLQAVPQSELERLLGKKIGEQLYKLCRGLDDGKNFIASSNRKSVSCDINYGIRFTKIRSADAPAETEKYLGHGKCDTQNKTAALDHPTGCAQVITMVVLKLFTKLSPVIEDIRGIGVQCGKLALVTDVGYSVTSEAISRMFNIRTKKKEETDQVTDALSEEQQQLPLAHSILPPSFFGESNKTKISQELLKYLCNEPQEDAVGVITDFLYYLLRDGCLKTLISTCLTLHRKLYSSKTDHGWLFALSFLFDSIDDRCRVMYGAPMIRPAIESNQEL</sequence>
<reference evidence="3 4" key="1">
    <citation type="submission" date="2019-10" db="EMBL/GenBank/DDBJ databases">
        <title>Assembly and Annotation for the nematode Trichostrongylus colubriformis.</title>
        <authorList>
            <person name="Martin J."/>
        </authorList>
    </citation>
    <scope>NUCLEOTIDE SEQUENCE [LARGE SCALE GENOMIC DNA]</scope>
    <source>
        <strain evidence="3">G859</strain>
        <tissue evidence="3">Whole worm</tissue>
    </source>
</reference>
<dbReference type="GO" id="GO:0003887">
    <property type="term" value="F:DNA-directed DNA polymerase activity"/>
    <property type="evidence" value="ECO:0007669"/>
    <property type="project" value="InterPro"/>
</dbReference>
<dbReference type="Pfam" id="PF00817">
    <property type="entry name" value="IMS"/>
    <property type="match status" value="1"/>
</dbReference>
<dbReference type="InterPro" id="IPR053848">
    <property type="entry name" value="IMS_HHH_1"/>
</dbReference>
<dbReference type="Gene3D" id="3.30.70.270">
    <property type="match status" value="1"/>
</dbReference>
<dbReference type="Gene3D" id="3.40.1170.60">
    <property type="match status" value="1"/>
</dbReference>
<accession>A0AAN8ITL4</accession>
<dbReference type="Gene3D" id="3.30.1490.100">
    <property type="entry name" value="DNA polymerase, Y-family, little finger domain"/>
    <property type="match status" value="1"/>
</dbReference>
<gene>
    <name evidence="3" type="ORF">GCK32_010101</name>
</gene>
<dbReference type="SUPFAM" id="SSF56672">
    <property type="entry name" value="DNA/RNA polymerases"/>
    <property type="match status" value="1"/>
</dbReference>
<name>A0AAN8ITL4_TRICO</name>
<feature type="domain" description="UmuC" evidence="2">
    <location>
        <begin position="38"/>
        <end position="222"/>
    </location>
</feature>
<dbReference type="AlphaFoldDB" id="A0AAN8ITL4"/>
<dbReference type="Proteomes" id="UP001331761">
    <property type="component" value="Unassembled WGS sequence"/>
</dbReference>
<evidence type="ECO:0000313" key="3">
    <source>
        <dbReference type="EMBL" id="KAK5964519.1"/>
    </source>
</evidence>
<dbReference type="GO" id="GO:0003684">
    <property type="term" value="F:damaged DNA binding"/>
    <property type="evidence" value="ECO:0007669"/>
    <property type="project" value="InterPro"/>
</dbReference>
<dbReference type="Pfam" id="PF21999">
    <property type="entry name" value="IMS_HHH_1"/>
    <property type="match status" value="1"/>
</dbReference>
<evidence type="ECO:0000256" key="1">
    <source>
        <dbReference type="ARBA" id="ARBA00022634"/>
    </source>
</evidence>
<dbReference type="GO" id="GO:0017125">
    <property type="term" value="F:deoxycytidyl transferase activity"/>
    <property type="evidence" value="ECO:0007669"/>
    <property type="project" value="TreeGrafter"/>
</dbReference>
<dbReference type="GO" id="GO:0042276">
    <property type="term" value="P:error-prone translesion synthesis"/>
    <property type="evidence" value="ECO:0007669"/>
    <property type="project" value="TreeGrafter"/>
</dbReference>
<comment type="caution">
    <text evidence="3">The sequence shown here is derived from an EMBL/GenBank/DDBJ whole genome shotgun (WGS) entry which is preliminary data.</text>
</comment>
<organism evidence="3 4">
    <name type="scientific">Trichostrongylus colubriformis</name>
    <name type="common">Black scour worm</name>
    <dbReference type="NCBI Taxonomy" id="6319"/>
    <lineage>
        <taxon>Eukaryota</taxon>
        <taxon>Metazoa</taxon>
        <taxon>Ecdysozoa</taxon>
        <taxon>Nematoda</taxon>
        <taxon>Chromadorea</taxon>
        <taxon>Rhabditida</taxon>
        <taxon>Rhabditina</taxon>
        <taxon>Rhabditomorpha</taxon>
        <taxon>Strongyloidea</taxon>
        <taxon>Trichostrongylidae</taxon>
        <taxon>Trichostrongylus</taxon>
    </lineage>
</organism>
<dbReference type="PANTHER" id="PTHR45990">
    <property type="entry name" value="DNA REPAIR PROTEIN REV1"/>
    <property type="match status" value="1"/>
</dbReference>
<dbReference type="InterPro" id="IPR036775">
    <property type="entry name" value="DNA_pol_Y-fam_lit_finger_sf"/>
</dbReference>
<protein>
    <submittedName>
        <fullName evidence="3">UmuC domain-containing protein</fullName>
    </submittedName>
</protein>
<dbReference type="InterPro" id="IPR043502">
    <property type="entry name" value="DNA/RNA_pol_sf"/>
</dbReference>
<dbReference type="InterPro" id="IPR001126">
    <property type="entry name" value="UmuC"/>
</dbReference>
<keyword evidence="4" id="KW-1185">Reference proteome</keyword>
<dbReference type="Gene3D" id="1.10.150.20">
    <property type="entry name" value="5' to 3' exonuclease, C-terminal subdomain"/>
    <property type="match status" value="1"/>
</dbReference>